<dbReference type="SMART" id="SM00248">
    <property type="entry name" value="ANK"/>
    <property type="match status" value="4"/>
</dbReference>
<dbReference type="GeneTree" id="ENSGT00940000160194"/>
<proteinExistence type="predicted"/>
<dbReference type="PROSITE" id="PS50088">
    <property type="entry name" value="ANK_REPEAT"/>
    <property type="match status" value="2"/>
</dbReference>
<dbReference type="OMA" id="PWQLAHD"/>
<reference evidence="4" key="2">
    <citation type="submission" date="2025-09" db="UniProtKB">
        <authorList>
            <consortium name="Ensembl"/>
        </authorList>
    </citation>
    <scope>IDENTIFICATION</scope>
</reference>
<dbReference type="STRING" id="109280.ENSHCOP00000018196"/>
<organism evidence="4 5">
    <name type="scientific">Hippocampus comes</name>
    <name type="common">Tiger tail seahorse</name>
    <dbReference type="NCBI Taxonomy" id="109280"/>
    <lineage>
        <taxon>Eukaryota</taxon>
        <taxon>Metazoa</taxon>
        <taxon>Chordata</taxon>
        <taxon>Craniata</taxon>
        <taxon>Vertebrata</taxon>
        <taxon>Euteleostomi</taxon>
        <taxon>Actinopterygii</taxon>
        <taxon>Neopterygii</taxon>
        <taxon>Teleostei</taxon>
        <taxon>Neoteleostei</taxon>
        <taxon>Acanthomorphata</taxon>
        <taxon>Syngnathiaria</taxon>
        <taxon>Syngnathiformes</taxon>
        <taxon>Syngnathoidei</taxon>
        <taxon>Syngnathidae</taxon>
        <taxon>Hippocampus</taxon>
    </lineage>
</organism>
<sequence>MAVTLSLADRLSSASANGNLPEVLLLLQSGASVNGRNIFKRTALQVVKLSSTAVVEALLDAEADPNLRDPVLGLTVTHDAAREGFADTVRALLAHGADVNLADERGNLPLHLAAKWGRVEAVRVLVGATADPLKANVDGHTAEQLALLTQNKHFKHFLSLMITNGHGQRTFF</sequence>
<evidence type="ECO:0000256" key="1">
    <source>
        <dbReference type="ARBA" id="ARBA00022737"/>
    </source>
</evidence>
<evidence type="ECO:0000256" key="3">
    <source>
        <dbReference type="PROSITE-ProRule" id="PRU00023"/>
    </source>
</evidence>
<keyword evidence="5" id="KW-1185">Reference proteome</keyword>
<evidence type="ECO:0000313" key="5">
    <source>
        <dbReference type="Proteomes" id="UP000264820"/>
    </source>
</evidence>
<dbReference type="InterPro" id="IPR050776">
    <property type="entry name" value="Ank_Repeat/CDKN_Inhibitor"/>
</dbReference>
<evidence type="ECO:0000313" key="4">
    <source>
        <dbReference type="Ensembl" id="ENSHCOP00000018196.1"/>
    </source>
</evidence>
<feature type="repeat" description="ANK" evidence="3">
    <location>
        <begin position="72"/>
        <end position="104"/>
    </location>
</feature>
<protein>
    <submittedName>
        <fullName evidence="4">Cyclin-dependent kinase inhibitor 2C (p18, inhibits CDK4)</fullName>
    </submittedName>
</protein>
<reference evidence="4" key="1">
    <citation type="submission" date="2025-08" db="UniProtKB">
        <authorList>
            <consortium name="Ensembl"/>
        </authorList>
    </citation>
    <scope>IDENTIFICATION</scope>
</reference>
<dbReference type="PROSITE" id="PS50297">
    <property type="entry name" value="ANK_REP_REGION"/>
    <property type="match status" value="2"/>
</dbReference>
<dbReference type="AlphaFoldDB" id="A0A3Q2YJ70"/>
<dbReference type="PANTHER" id="PTHR24201">
    <property type="entry name" value="ANK_REP_REGION DOMAIN-CONTAINING PROTEIN"/>
    <property type="match status" value="1"/>
</dbReference>
<name>A0A3Q2YJ70_HIPCM</name>
<dbReference type="SUPFAM" id="SSF48403">
    <property type="entry name" value="Ankyrin repeat"/>
    <property type="match status" value="1"/>
</dbReference>
<accession>A0A3Q2YJ70</accession>
<dbReference type="GO" id="GO:0005634">
    <property type="term" value="C:nucleus"/>
    <property type="evidence" value="ECO:0007669"/>
    <property type="project" value="TreeGrafter"/>
</dbReference>
<keyword evidence="1" id="KW-0677">Repeat</keyword>
<dbReference type="InterPro" id="IPR002110">
    <property type="entry name" value="Ankyrin_rpt"/>
</dbReference>
<dbReference type="InterPro" id="IPR036770">
    <property type="entry name" value="Ankyrin_rpt-contain_sf"/>
</dbReference>
<dbReference type="Gene3D" id="1.25.40.20">
    <property type="entry name" value="Ankyrin repeat-containing domain"/>
    <property type="match status" value="1"/>
</dbReference>
<evidence type="ECO:0000256" key="2">
    <source>
        <dbReference type="ARBA" id="ARBA00023043"/>
    </source>
</evidence>
<dbReference type="Pfam" id="PF12796">
    <property type="entry name" value="Ank_2"/>
    <property type="match status" value="1"/>
</dbReference>
<feature type="repeat" description="ANK" evidence="3">
    <location>
        <begin position="105"/>
        <end position="137"/>
    </location>
</feature>
<dbReference type="Ensembl" id="ENSHCOT00000011873.1">
    <property type="protein sequence ID" value="ENSHCOP00000018196.1"/>
    <property type="gene ID" value="ENSHCOG00000002570.1"/>
</dbReference>
<keyword evidence="2 3" id="KW-0040">ANK repeat</keyword>
<dbReference type="Proteomes" id="UP000264820">
    <property type="component" value="Unplaced"/>
</dbReference>
<dbReference type="PANTHER" id="PTHR24201:SF14">
    <property type="entry name" value="CYCLIN-DEPENDENT KINASE 4 INHIBITOR C-LIKE"/>
    <property type="match status" value="1"/>
</dbReference>